<keyword evidence="2" id="KW-0472">Membrane</keyword>
<keyword evidence="2" id="KW-1133">Transmembrane helix</keyword>
<evidence type="ECO:0000256" key="2">
    <source>
        <dbReference type="SAM" id="Phobius"/>
    </source>
</evidence>
<keyword evidence="3" id="KW-1185">Reference proteome</keyword>
<accession>A0A1I8AVZ4</accession>
<feature type="region of interest" description="Disordered" evidence="1">
    <location>
        <begin position="57"/>
        <end position="80"/>
    </location>
</feature>
<dbReference type="AlphaFoldDB" id="A0A1I8AVZ4"/>
<feature type="compositionally biased region" description="Basic and acidic residues" evidence="1">
    <location>
        <begin position="57"/>
        <end position="74"/>
    </location>
</feature>
<feature type="transmembrane region" description="Helical" evidence="2">
    <location>
        <begin position="15"/>
        <end position="44"/>
    </location>
</feature>
<dbReference type="WBParaSite" id="L893_g9767.t1">
    <property type="protein sequence ID" value="L893_g9767.t1"/>
    <property type="gene ID" value="L893_g9767"/>
</dbReference>
<keyword evidence="2" id="KW-0812">Transmembrane</keyword>
<protein>
    <submittedName>
        <fullName evidence="4">Col_cuticle_N domain-containing protein</fullName>
    </submittedName>
</protein>
<dbReference type="Proteomes" id="UP000095287">
    <property type="component" value="Unplaced"/>
</dbReference>
<proteinExistence type="predicted"/>
<organism evidence="3 4">
    <name type="scientific">Steinernema glaseri</name>
    <dbReference type="NCBI Taxonomy" id="37863"/>
    <lineage>
        <taxon>Eukaryota</taxon>
        <taxon>Metazoa</taxon>
        <taxon>Ecdysozoa</taxon>
        <taxon>Nematoda</taxon>
        <taxon>Chromadorea</taxon>
        <taxon>Rhabditida</taxon>
        <taxon>Tylenchina</taxon>
        <taxon>Panagrolaimomorpha</taxon>
        <taxon>Strongyloidoidea</taxon>
        <taxon>Steinernematidae</taxon>
        <taxon>Steinernema</taxon>
    </lineage>
</organism>
<name>A0A1I8AVZ4_9BILA</name>
<sequence length="80" mass="9326">METSEDITKRVRSEFFTIFFSIAVIFCCCFVVGALSVGLCCYLWQKNDEKKRELERMQRDVEKSLDEERSKDSASTRTSP</sequence>
<evidence type="ECO:0000313" key="3">
    <source>
        <dbReference type="Proteomes" id="UP000095287"/>
    </source>
</evidence>
<evidence type="ECO:0000313" key="4">
    <source>
        <dbReference type="WBParaSite" id="L893_g9767.t1"/>
    </source>
</evidence>
<evidence type="ECO:0000256" key="1">
    <source>
        <dbReference type="SAM" id="MobiDB-lite"/>
    </source>
</evidence>
<reference evidence="4" key="1">
    <citation type="submission" date="2016-11" db="UniProtKB">
        <authorList>
            <consortium name="WormBaseParasite"/>
        </authorList>
    </citation>
    <scope>IDENTIFICATION</scope>
</reference>